<keyword evidence="1" id="KW-1133">Transmembrane helix</keyword>
<keyword evidence="1" id="KW-0812">Transmembrane</keyword>
<dbReference type="STRING" id="355548.SAMN04487945_0090"/>
<dbReference type="Proteomes" id="UP000198518">
    <property type="component" value="Unassembled WGS sequence"/>
</dbReference>
<dbReference type="EMBL" id="FOJA01000001">
    <property type="protein sequence ID" value="SEV88028.1"/>
    <property type="molecule type" value="Genomic_DNA"/>
</dbReference>
<keyword evidence="1" id="KW-0472">Membrane</keyword>
<dbReference type="RefSeq" id="WP_089667184.1">
    <property type="nucleotide sequence ID" value="NZ_FOJA01000001.1"/>
</dbReference>
<evidence type="ECO:0000313" key="3">
    <source>
        <dbReference type="Proteomes" id="UP000198518"/>
    </source>
</evidence>
<dbReference type="AlphaFoldDB" id="A0A1I0MJ06"/>
<accession>A0A1I0MJ06</accession>
<evidence type="ECO:0000256" key="1">
    <source>
        <dbReference type="SAM" id="Phobius"/>
    </source>
</evidence>
<evidence type="ECO:0000313" key="2">
    <source>
        <dbReference type="EMBL" id="SEV88028.1"/>
    </source>
</evidence>
<reference evidence="2 3" key="1">
    <citation type="submission" date="2016-10" db="EMBL/GenBank/DDBJ databases">
        <authorList>
            <person name="de Groot N.N."/>
        </authorList>
    </citation>
    <scope>NUCLEOTIDE SEQUENCE [LARGE SCALE GENOMIC DNA]</scope>
    <source>
        <strain evidence="2 3">CGMCC 1.5337</strain>
    </source>
</reference>
<feature type="transmembrane region" description="Helical" evidence="1">
    <location>
        <begin position="41"/>
        <end position="57"/>
    </location>
</feature>
<protein>
    <submittedName>
        <fullName evidence="2">Uncharacterized protein</fullName>
    </submittedName>
</protein>
<organism evidence="2 3">
    <name type="scientific">Halobacterium jilantaiense</name>
    <dbReference type="NCBI Taxonomy" id="355548"/>
    <lineage>
        <taxon>Archaea</taxon>
        <taxon>Methanobacteriati</taxon>
        <taxon>Methanobacteriota</taxon>
        <taxon>Stenosarchaea group</taxon>
        <taxon>Halobacteria</taxon>
        <taxon>Halobacteriales</taxon>
        <taxon>Halobacteriaceae</taxon>
        <taxon>Halobacterium</taxon>
    </lineage>
</organism>
<sequence length="93" mass="10128">MDDALRTRLSRIERRQRLLVALLVLPNYVAAAELVGYWTAGALAVAVAVLALVVVVSRRRGGNPASDTTLTPASGQRNRFQGWRRHPSVCTSS</sequence>
<gene>
    <name evidence="2" type="ORF">SAMN04487945_0090</name>
</gene>
<name>A0A1I0MJ06_9EURY</name>
<proteinExistence type="predicted"/>
<keyword evidence="3" id="KW-1185">Reference proteome</keyword>